<accession>A0A248K2P5</accession>
<protein>
    <submittedName>
        <fullName evidence="2">YecA family protein</fullName>
    </submittedName>
</protein>
<dbReference type="KEGG" id="nao:Y958_29070"/>
<feature type="signal peptide" evidence="1">
    <location>
        <begin position="1"/>
        <end position="20"/>
    </location>
</feature>
<proteinExistence type="predicted"/>
<dbReference type="Proteomes" id="UP000197153">
    <property type="component" value="Chromosome 4"/>
</dbReference>
<dbReference type="NCBIfam" id="TIGR02292">
    <property type="entry name" value="ygfB_yecA"/>
    <property type="match status" value="1"/>
</dbReference>
<keyword evidence="1" id="KW-0732">Signal</keyword>
<dbReference type="PANTHER" id="PTHR33747">
    <property type="entry name" value="UPF0225 PROTEIN SCO1677"/>
    <property type="match status" value="1"/>
</dbReference>
<dbReference type="InterPro" id="IPR011978">
    <property type="entry name" value="YgfB-like"/>
</dbReference>
<sequence length="280" mass="29600">MSSLCALLLLIVWKSALHQAVPQSGRSSPLVSPDGASALELGGAFGQTGGMSNPHDTPGMDAGLEALDTFLASDDAPPEAMMLSDLDGFLTGIAIGPELIMPSEWMPVVWGGGEPIFADSTQAQAILGTIMKRYNEILVQVEDGLIDPIFWTMADGTLIAADWAEGFLLAIGIRPRAWEPLLKSKRHAHLLLPILGLCGDETGQSALGLDAEGEEELASQAPDLIPACVEEIARFWRARNGRQPAPFQAAARTSPKVGRNDPCPCGSGRKFKKCCGNGLG</sequence>
<feature type="chain" id="PRO_5013123256" evidence="1">
    <location>
        <begin position="21"/>
        <end position="280"/>
    </location>
</feature>
<dbReference type="Gene3D" id="1.20.120.740">
    <property type="entry name" value="YgfB uncharacterised protein family UPF0149, PF03695"/>
    <property type="match status" value="1"/>
</dbReference>
<evidence type="ECO:0000313" key="3">
    <source>
        <dbReference type="Proteomes" id="UP000197153"/>
    </source>
</evidence>
<dbReference type="InterPro" id="IPR036255">
    <property type="entry name" value="YgfB-like_sf"/>
</dbReference>
<evidence type="ECO:0000313" key="2">
    <source>
        <dbReference type="EMBL" id="ASG25026.1"/>
    </source>
</evidence>
<dbReference type="PANTHER" id="PTHR33747:SF1">
    <property type="entry name" value="ADENYLATE CYCLASE-ASSOCIATED CAP C-TERMINAL DOMAIN-CONTAINING PROTEIN"/>
    <property type="match status" value="1"/>
</dbReference>
<dbReference type="AlphaFoldDB" id="A0A248K2P5"/>
<dbReference type="Gene3D" id="3.10.450.50">
    <property type="match status" value="1"/>
</dbReference>
<dbReference type="Pfam" id="PF03695">
    <property type="entry name" value="UPF0149"/>
    <property type="match status" value="1"/>
</dbReference>
<name>A0A248K2P5_9PROT</name>
<dbReference type="SUPFAM" id="SSF101327">
    <property type="entry name" value="YgfB-like"/>
    <property type="match status" value="1"/>
</dbReference>
<dbReference type="SUPFAM" id="SSF103642">
    <property type="entry name" value="Sec-C motif"/>
    <property type="match status" value="1"/>
</dbReference>
<reference evidence="2 3" key="1">
    <citation type="submission" date="2017-06" db="EMBL/GenBank/DDBJ databases">
        <title>Complete genome sequence of Nitrospirillum amazonense strain CBAmC, an endophytic nitrogen-fixing and plant growth-promoting bacterium, isolated from sugarcane.</title>
        <authorList>
            <person name="Schwab S."/>
            <person name="dos Santos Teixeira K.R."/>
            <person name="Simoes Araujo J.L."/>
            <person name="Soares Vidal M."/>
            <person name="Borges de Freitas H.R."/>
            <person name="Rivello Crivelaro A.L."/>
            <person name="Bueno de Camargo Nunes A."/>
            <person name="dos Santos C.M."/>
            <person name="Palmeira da Silva Rosa D."/>
            <person name="da Silva Padilha D."/>
            <person name="da Silva E."/>
            <person name="Araujo Terra L."/>
            <person name="Soares Mendes V."/>
            <person name="Farinelli L."/>
            <person name="Magalhaes Cruz L."/>
            <person name="Baldani J.I."/>
        </authorList>
    </citation>
    <scope>NUCLEOTIDE SEQUENCE [LARGE SCALE GENOMIC DNA]</scope>
    <source>
        <strain evidence="2 3">CBAmC</strain>
    </source>
</reference>
<dbReference type="EMBL" id="CP022113">
    <property type="protein sequence ID" value="ASG25026.1"/>
    <property type="molecule type" value="Genomic_DNA"/>
</dbReference>
<evidence type="ECO:0000256" key="1">
    <source>
        <dbReference type="SAM" id="SignalP"/>
    </source>
</evidence>
<dbReference type="Pfam" id="PF02810">
    <property type="entry name" value="SEC-C"/>
    <property type="match status" value="1"/>
</dbReference>
<organism evidence="2 3">
    <name type="scientific">Nitrospirillum viridazoti CBAmc</name>
    <dbReference type="NCBI Taxonomy" id="1441467"/>
    <lineage>
        <taxon>Bacteria</taxon>
        <taxon>Pseudomonadati</taxon>
        <taxon>Pseudomonadota</taxon>
        <taxon>Alphaproteobacteria</taxon>
        <taxon>Rhodospirillales</taxon>
        <taxon>Azospirillaceae</taxon>
        <taxon>Nitrospirillum</taxon>
        <taxon>Nitrospirillum viridazoti</taxon>
    </lineage>
</organism>
<dbReference type="InterPro" id="IPR004027">
    <property type="entry name" value="SEC_C_motif"/>
</dbReference>
<gene>
    <name evidence="2" type="ORF">Y958_29070</name>
</gene>
<keyword evidence="3" id="KW-1185">Reference proteome</keyword>